<name>A0A1I2TJG4_9FIRM</name>
<sequence>MPTGNKFHNWMVHNLEEPFYKAELHRADMVQDRNNHNSGKPKLIVLSLVTLIPVILLVAGSL</sequence>
<evidence type="ECO:0000313" key="3">
    <source>
        <dbReference type="Proteomes" id="UP000199337"/>
    </source>
</evidence>
<protein>
    <submittedName>
        <fullName evidence="2">Uncharacterized protein</fullName>
    </submittedName>
</protein>
<reference evidence="3" key="1">
    <citation type="submission" date="2016-10" db="EMBL/GenBank/DDBJ databases">
        <authorList>
            <person name="Varghese N."/>
            <person name="Submissions S."/>
        </authorList>
    </citation>
    <scope>NUCLEOTIDE SEQUENCE [LARGE SCALE GENOMIC DNA]</scope>
    <source>
        <strain evidence="3">DSM 17038</strain>
    </source>
</reference>
<keyword evidence="1" id="KW-0472">Membrane</keyword>
<dbReference type="OrthoDB" id="9874361at2"/>
<evidence type="ECO:0000313" key="2">
    <source>
        <dbReference type="EMBL" id="SFG65028.1"/>
    </source>
</evidence>
<accession>A0A1I2TJG4</accession>
<keyword evidence="1" id="KW-0812">Transmembrane</keyword>
<keyword evidence="1" id="KW-1133">Transmembrane helix</keyword>
<evidence type="ECO:0000256" key="1">
    <source>
        <dbReference type="SAM" id="Phobius"/>
    </source>
</evidence>
<proteinExistence type="predicted"/>
<dbReference type="EMBL" id="FOOX01000007">
    <property type="protein sequence ID" value="SFG65028.1"/>
    <property type="molecule type" value="Genomic_DNA"/>
</dbReference>
<feature type="transmembrane region" description="Helical" evidence="1">
    <location>
        <begin position="43"/>
        <end position="61"/>
    </location>
</feature>
<dbReference type="RefSeq" id="WP_092471502.1">
    <property type="nucleotide sequence ID" value="NZ_FOOX01000007.1"/>
</dbReference>
<dbReference type="Proteomes" id="UP000199337">
    <property type="component" value="Unassembled WGS sequence"/>
</dbReference>
<dbReference type="AlphaFoldDB" id="A0A1I2TJG4"/>
<gene>
    <name evidence="2" type="ORF">SAMN05660649_02295</name>
</gene>
<keyword evidence="3" id="KW-1185">Reference proteome</keyword>
<organism evidence="2 3">
    <name type="scientific">Desulfotruncus arcticus DSM 17038</name>
    <dbReference type="NCBI Taxonomy" id="1121424"/>
    <lineage>
        <taxon>Bacteria</taxon>
        <taxon>Bacillati</taxon>
        <taxon>Bacillota</taxon>
        <taxon>Clostridia</taxon>
        <taxon>Eubacteriales</taxon>
        <taxon>Desulfallaceae</taxon>
        <taxon>Desulfotruncus</taxon>
    </lineage>
</organism>